<keyword evidence="1" id="KW-0479">Metal-binding</keyword>
<organism evidence="3 4">
    <name type="scientific">Paenibacillus nuruki</name>
    <dbReference type="NCBI Taxonomy" id="1886670"/>
    <lineage>
        <taxon>Bacteria</taxon>
        <taxon>Bacillati</taxon>
        <taxon>Bacillota</taxon>
        <taxon>Bacilli</taxon>
        <taxon>Bacillales</taxon>
        <taxon>Paenibacillaceae</taxon>
        <taxon>Paenibacillus</taxon>
    </lineage>
</organism>
<dbReference type="InterPro" id="IPR036264">
    <property type="entry name" value="Bact_exopeptidase_dim_dom"/>
</dbReference>
<gene>
    <name evidence="3" type="ORF">PTI45_02869</name>
</gene>
<dbReference type="PANTHER" id="PTHR11014:SF63">
    <property type="entry name" value="METALLOPEPTIDASE, PUTATIVE (AFU_ORTHOLOGUE AFUA_6G09600)-RELATED"/>
    <property type="match status" value="1"/>
</dbReference>
<feature type="binding site" evidence="1">
    <location>
        <position position="108"/>
    </location>
    <ligand>
        <name>Mn(2+)</name>
        <dbReference type="ChEBI" id="CHEBI:29035"/>
        <label>2</label>
    </ligand>
</feature>
<dbReference type="PANTHER" id="PTHR11014">
    <property type="entry name" value="PEPTIDASE M20 FAMILY MEMBER"/>
    <property type="match status" value="1"/>
</dbReference>
<name>A0A1E3L1N1_9BACL</name>
<feature type="binding site" evidence="1">
    <location>
        <position position="144"/>
    </location>
    <ligand>
        <name>Mn(2+)</name>
        <dbReference type="ChEBI" id="CHEBI:29035"/>
        <label>2</label>
    </ligand>
</feature>
<dbReference type="InterPro" id="IPR002933">
    <property type="entry name" value="Peptidase_M20"/>
</dbReference>
<comment type="caution">
    <text evidence="3">The sequence shown here is derived from an EMBL/GenBank/DDBJ whole genome shotgun (WGS) entry which is preliminary data.</text>
</comment>
<dbReference type="RefSeq" id="WP_069328280.1">
    <property type="nucleotide sequence ID" value="NZ_MDER01000047.1"/>
</dbReference>
<evidence type="ECO:0000313" key="3">
    <source>
        <dbReference type="EMBL" id="ODP27697.1"/>
    </source>
</evidence>
<feature type="domain" description="Peptidase M20 dimerisation" evidence="2">
    <location>
        <begin position="200"/>
        <end position="292"/>
    </location>
</feature>
<dbReference type="SUPFAM" id="SSF53187">
    <property type="entry name" value="Zn-dependent exopeptidases"/>
    <property type="match status" value="1"/>
</dbReference>
<evidence type="ECO:0000313" key="4">
    <source>
        <dbReference type="Proteomes" id="UP000094578"/>
    </source>
</evidence>
<feature type="binding site" evidence="1">
    <location>
        <position position="178"/>
    </location>
    <ligand>
        <name>Mn(2+)</name>
        <dbReference type="ChEBI" id="CHEBI:29035"/>
        <label>2</label>
    </ligand>
</feature>
<reference evidence="3 4" key="1">
    <citation type="submission" date="2016-08" db="EMBL/GenBank/DDBJ databases">
        <title>Genome sequencing of Paenibacillus sp. TI45-13ar, isolated from Korean traditional nuruk.</title>
        <authorList>
            <person name="Kim S.-J."/>
        </authorList>
    </citation>
    <scope>NUCLEOTIDE SEQUENCE [LARGE SCALE GENOMIC DNA]</scope>
    <source>
        <strain evidence="3 4">TI45-13ar</strain>
    </source>
</reference>
<dbReference type="STRING" id="1886670.PTI45_02869"/>
<keyword evidence="4" id="KW-1185">Reference proteome</keyword>
<dbReference type="Pfam" id="PF07687">
    <property type="entry name" value="M20_dimer"/>
    <property type="match status" value="1"/>
</dbReference>
<evidence type="ECO:0000259" key="2">
    <source>
        <dbReference type="Pfam" id="PF07687"/>
    </source>
</evidence>
<dbReference type="Gene3D" id="3.30.70.360">
    <property type="match status" value="1"/>
</dbReference>
<dbReference type="SUPFAM" id="SSF55031">
    <property type="entry name" value="Bacterial exopeptidase dimerisation domain"/>
    <property type="match status" value="1"/>
</dbReference>
<keyword evidence="3" id="KW-0378">Hydrolase</keyword>
<dbReference type="PIRSF" id="PIRSF005962">
    <property type="entry name" value="Pept_M20D_amidohydro"/>
    <property type="match status" value="1"/>
</dbReference>
<dbReference type="Pfam" id="PF01546">
    <property type="entry name" value="Peptidase_M20"/>
    <property type="match status" value="1"/>
</dbReference>
<evidence type="ECO:0000256" key="1">
    <source>
        <dbReference type="PIRSR" id="PIRSR005962-1"/>
    </source>
</evidence>
<comment type="cofactor">
    <cofactor evidence="1">
        <name>Mn(2+)</name>
        <dbReference type="ChEBI" id="CHEBI:29035"/>
    </cofactor>
    <text evidence="1">The Mn(2+) ion enhances activity.</text>
</comment>
<feature type="binding site" evidence="1">
    <location>
        <position position="110"/>
    </location>
    <ligand>
        <name>Mn(2+)</name>
        <dbReference type="ChEBI" id="CHEBI:29035"/>
        <label>2</label>
    </ligand>
</feature>
<sequence>MSELAIALSLPDTLESDVIRIRRELHAYPEVLFDVDHTTTLIVGLLRKWGLDVQHGVGKHFGKGIVGILHGAEPGETILLRADIDALPIQEEHQYPYRSQREGYMHACGHDAHTAMLLGAAKVLSQHREQIRGTIKFVFQPAEEGALLSPIDGRWISGGRDMIEDGILQGVSQSFAMHVWPDLPVGSIGIHEETAMAASCHFSVHFQGTSGHHSAPHLSSDAIIMAARFVNDMQIFMTTGINPSEAKVLSFGTLHAGTVKNVIAGESEVTGTFRAFRTETVERITRAIVDYAHSIACLHGGKATITQRTGTVLNNESSAVQTARKAAEPIFGKEHVLTLEQPFLAGEDFALYTQHRPGVFAFIGCRSPEATTAYPLHHPKFDIDEQVLLLGTKMHIQFALDALT</sequence>
<keyword evidence="1" id="KW-0464">Manganese</keyword>
<dbReference type="EC" id="3.5.1.47" evidence="3"/>
<dbReference type="InterPro" id="IPR011650">
    <property type="entry name" value="Peptidase_M20_dimer"/>
</dbReference>
<dbReference type="NCBIfam" id="TIGR01891">
    <property type="entry name" value="amidohydrolases"/>
    <property type="match status" value="1"/>
</dbReference>
<dbReference type="EMBL" id="MDER01000047">
    <property type="protein sequence ID" value="ODP27697.1"/>
    <property type="molecule type" value="Genomic_DNA"/>
</dbReference>
<dbReference type="Proteomes" id="UP000094578">
    <property type="component" value="Unassembled WGS sequence"/>
</dbReference>
<dbReference type="GO" id="GO:0050118">
    <property type="term" value="F:N-acetyldiaminopimelate deacetylase activity"/>
    <property type="evidence" value="ECO:0007669"/>
    <property type="project" value="UniProtKB-EC"/>
</dbReference>
<protein>
    <submittedName>
        <fullName evidence="3">N-acetyldiaminopimelate deacetylase</fullName>
        <ecNumber evidence="3">3.5.1.47</ecNumber>
    </submittedName>
</protein>
<proteinExistence type="predicted"/>
<dbReference type="InterPro" id="IPR017439">
    <property type="entry name" value="Amidohydrolase"/>
</dbReference>
<feature type="binding site" evidence="1">
    <location>
        <position position="377"/>
    </location>
    <ligand>
        <name>Mn(2+)</name>
        <dbReference type="ChEBI" id="CHEBI:29035"/>
        <label>2</label>
    </ligand>
</feature>
<dbReference type="GO" id="GO:0046872">
    <property type="term" value="F:metal ion binding"/>
    <property type="evidence" value="ECO:0007669"/>
    <property type="project" value="UniProtKB-KW"/>
</dbReference>
<accession>A0A1E3L1N1</accession>
<dbReference type="Gene3D" id="3.40.630.10">
    <property type="entry name" value="Zn peptidases"/>
    <property type="match status" value="1"/>
</dbReference>
<dbReference type="PATRIC" id="fig|1886670.3.peg.2919"/>
<dbReference type="AlphaFoldDB" id="A0A1E3L1N1"/>